<feature type="compositionally biased region" description="Low complexity" evidence="2">
    <location>
        <begin position="757"/>
        <end position="799"/>
    </location>
</feature>
<dbReference type="VEuPathDB" id="FungiDB:SPBR_04633"/>
<dbReference type="FunFam" id="3.40.50.10190:FF:000010">
    <property type="entry name" value="DNA topoisomerase II binding protein 1"/>
    <property type="match status" value="1"/>
</dbReference>
<dbReference type="GO" id="GO:0033314">
    <property type="term" value="P:mitotic DNA replication checkpoint signaling"/>
    <property type="evidence" value="ECO:0007669"/>
    <property type="project" value="TreeGrafter"/>
</dbReference>
<keyword evidence="1" id="KW-0677">Repeat</keyword>
<feature type="compositionally biased region" description="Pro residues" evidence="2">
    <location>
        <begin position="293"/>
        <end position="303"/>
    </location>
</feature>
<dbReference type="Gene3D" id="3.40.50.10190">
    <property type="entry name" value="BRCT domain"/>
    <property type="match status" value="4"/>
</dbReference>
<feature type="domain" description="BRCT" evidence="3">
    <location>
        <begin position="468"/>
        <end position="554"/>
    </location>
</feature>
<feature type="domain" description="BRCT" evidence="3">
    <location>
        <begin position="145"/>
        <end position="221"/>
    </location>
</feature>
<dbReference type="InterPro" id="IPR001357">
    <property type="entry name" value="BRCT_dom"/>
</dbReference>
<dbReference type="HOGENOM" id="CLU_009893_0_0_1"/>
<feature type="region of interest" description="Disordered" evidence="2">
    <location>
        <begin position="258"/>
        <end position="344"/>
    </location>
</feature>
<proteinExistence type="predicted"/>
<accession>A0A0C2IS08</accession>
<gene>
    <name evidence="4" type="ORF">SPBR_04633</name>
</gene>
<feature type="region of interest" description="Disordered" evidence="2">
    <location>
        <begin position="668"/>
        <end position="802"/>
    </location>
</feature>
<dbReference type="EMBL" id="AWTV01000010">
    <property type="protein sequence ID" value="KIH87792.1"/>
    <property type="molecule type" value="Genomic_DNA"/>
</dbReference>
<dbReference type="AlphaFoldDB" id="A0A0C2IS08"/>
<feature type="compositionally biased region" description="Polar residues" evidence="2">
    <location>
        <begin position="938"/>
        <end position="950"/>
    </location>
</feature>
<feature type="compositionally biased region" description="Low complexity" evidence="2">
    <location>
        <begin position="696"/>
        <end position="720"/>
    </location>
</feature>
<dbReference type="SMART" id="SM00292">
    <property type="entry name" value="BRCT"/>
    <property type="match status" value="4"/>
</dbReference>
<keyword evidence="5" id="KW-1185">Reference proteome</keyword>
<name>A0A0C2IS08_9PEZI</name>
<feature type="region of interest" description="Disordered" evidence="2">
    <location>
        <begin position="107"/>
        <end position="135"/>
    </location>
</feature>
<feature type="region of interest" description="Disordered" evidence="2">
    <location>
        <begin position="848"/>
        <end position="876"/>
    </location>
</feature>
<sequence>MESAPFAGVVLCCTSIPVDLRTSLAKKVEELGGVHKNDLTHEVTHLIVGDYNTPKYRHVALDRPDIKPMCVGWVDAVRDLWTRDAPIDFPALEAAWQLRTFEVHGGLPAGPDEADEAGADGNNNEGGGAPGDASAAKRGRLLCSVTGFEEEDRQAVIALIVDNGGVYSGDLTRAVTHLIVNKPEGKKYNAALHWNIKTVAIEWLHDSVARGMILDESKYDPRLPANERGKDAWGRNNAERTASILGKRLRDAAAQAAAAEKQNGQRKLRKTTSQKLSVQRDDLWGDILGKPAQPSPAAGPVPPQAASTDARKSATPAAVSSKPTNVAEIQKPPKKVPAPPAEDVSNGGVLSTSIFCIHGFSPERSNVLAGAVATMGGAIASSLAEMAAIATRRPDAPLFQHVIVPQEERPETHPAVADDVLLVTEFFIERCLHKKQYALSGGPSIALAQTPNPGTIGRPFAVFPIPGFDTLSICSSGFTGVDLNQIDKTVRQLGAKYEERFTAQCSVLVVTSLPAVRKQKLELALSWKVPVVEAKWLQACIKSGTLVPVGDYLFPQLRQNPSSLNGPAVRPSTAKAEPSNPEPTLALTVPTLVVASPRTLHSAGAQGQQDEEGGPKNNGNETDLDPTAPYETAQSHQEEPLLPPISTTTAAAAQTTYNKDVDLQTSSVAPSAAQQPLVNNPFRSDSDSPPSRRPIELAQPEPAPAPQLLRQQQPKPRQPLNRVHSEIADSAAGDSDGLIDSDDGGGVSSSKVSPLKQMRQQNLQRQQQQQQQQQQPKSTNTSTTMKRSATARTAAASTKAVHRPVLGRVASDGLGHQYHQPAIPMGISIDDLIRDTGGAPAKSIAALQQQPSNQQLLPPQQTKRGSGFGRSHSSVLGMSVPENDVLAEPRGYDGSAVAGVSDLPPTQNQVQYLDPEAERIREQLMRKIMGGADPHPGNANTGEARPTTSAVGRREDNAALRAGTAEEALAEARHSVRRSSRLR</sequence>
<reference evidence="4 5" key="1">
    <citation type="journal article" date="2014" name="BMC Genomics">
        <title>Comparative genomics of the major fungal agents of human and animal Sporotrichosis: Sporothrix schenckii and Sporothrix brasiliensis.</title>
        <authorList>
            <person name="Teixeira M.M."/>
            <person name="de Almeida L.G."/>
            <person name="Kubitschek-Barreira P."/>
            <person name="Alves F.L."/>
            <person name="Kioshima E.S."/>
            <person name="Abadio A.K."/>
            <person name="Fernandes L."/>
            <person name="Derengowski L.S."/>
            <person name="Ferreira K.S."/>
            <person name="Souza R.C."/>
            <person name="Ruiz J.C."/>
            <person name="de Andrade N.C."/>
            <person name="Paes H.C."/>
            <person name="Nicola A.M."/>
            <person name="Albuquerque P."/>
            <person name="Gerber A.L."/>
            <person name="Martins V.P."/>
            <person name="Peconick L.D."/>
            <person name="Neto A.V."/>
            <person name="Chaucanez C.B."/>
            <person name="Silva P.A."/>
            <person name="Cunha O.L."/>
            <person name="de Oliveira F.F."/>
            <person name="dos Santos T.C."/>
            <person name="Barros A.L."/>
            <person name="Soares M.A."/>
            <person name="de Oliveira L.M."/>
            <person name="Marini M.M."/>
            <person name="Villalobos-Duno H."/>
            <person name="Cunha M.M."/>
            <person name="de Hoog S."/>
            <person name="da Silveira J.F."/>
            <person name="Henrissat B."/>
            <person name="Nino-Vega G.A."/>
            <person name="Cisalpino P.S."/>
            <person name="Mora-Montes H.M."/>
            <person name="Almeida S.R."/>
            <person name="Stajich J.E."/>
            <person name="Lopes-Bezerra L.M."/>
            <person name="Vasconcelos A.T."/>
            <person name="Felipe M.S."/>
        </authorList>
    </citation>
    <scope>NUCLEOTIDE SEQUENCE [LARGE SCALE GENOMIC DNA]</scope>
    <source>
        <strain evidence="4 5">5110</strain>
    </source>
</reference>
<organism evidence="4 5">
    <name type="scientific">Sporothrix brasiliensis 5110</name>
    <dbReference type="NCBI Taxonomy" id="1398154"/>
    <lineage>
        <taxon>Eukaryota</taxon>
        <taxon>Fungi</taxon>
        <taxon>Dikarya</taxon>
        <taxon>Ascomycota</taxon>
        <taxon>Pezizomycotina</taxon>
        <taxon>Sordariomycetes</taxon>
        <taxon>Sordariomycetidae</taxon>
        <taxon>Ophiostomatales</taxon>
        <taxon>Ophiostomataceae</taxon>
        <taxon>Sporothrix</taxon>
    </lineage>
</organism>
<feature type="domain" description="BRCT" evidence="3">
    <location>
        <begin position="1"/>
        <end position="74"/>
    </location>
</feature>
<comment type="caution">
    <text evidence="4">The sequence shown here is derived from an EMBL/GenBank/DDBJ whole genome shotgun (WGS) entry which is preliminary data.</text>
</comment>
<feature type="region of interest" description="Disordered" evidence="2">
    <location>
        <begin position="600"/>
        <end position="643"/>
    </location>
</feature>
<evidence type="ECO:0000256" key="1">
    <source>
        <dbReference type="ARBA" id="ARBA00022737"/>
    </source>
</evidence>
<feature type="compositionally biased region" description="Low complexity" evidence="2">
    <location>
        <begin position="848"/>
        <end position="861"/>
    </location>
</feature>
<dbReference type="RefSeq" id="XP_040615802.1">
    <property type="nucleotide sequence ID" value="XM_040762910.1"/>
</dbReference>
<dbReference type="GO" id="GO:0007095">
    <property type="term" value="P:mitotic G2 DNA damage checkpoint signaling"/>
    <property type="evidence" value="ECO:0007669"/>
    <property type="project" value="TreeGrafter"/>
</dbReference>
<dbReference type="InterPro" id="IPR059215">
    <property type="entry name" value="BRCT2_TopBP1-like"/>
</dbReference>
<feature type="compositionally biased region" description="Polar residues" evidence="2">
    <location>
        <begin position="668"/>
        <end position="682"/>
    </location>
</feature>
<dbReference type="InterPro" id="IPR036420">
    <property type="entry name" value="BRCT_dom_sf"/>
</dbReference>
<dbReference type="GO" id="GO:0006270">
    <property type="term" value="P:DNA replication initiation"/>
    <property type="evidence" value="ECO:0007669"/>
    <property type="project" value="TreeGrafter"/>
</dbReference>
<feature type="region of interest" description="Disordered" evidence="2">
    <location>
        <begin position="562"/>
        <end position="584"/>
    </location>
</feature>
<evidence type="ECO:0000313" key="4">
    <source>
        <dbReference type="EMBL" id="KIH87792.1"/>
    </source>
</evidence>
<evidence type="ECO:0000256" key="2">
    <source>
        <dbReference type="SAM" id="MobiDB-lite"/>
    </source>
</evidence>
<dbReference type="PANTHER" id="PTHR13561:SF20">
    <property type="entry name" value="DNA TOPOISOMERASE 2-BINDING PROTEIN 1"/>
    <property type="match status" value="1"/>
</dbReference>
<dbReference type="SUPFAM" id="SSF52113">
    <property type="entry name" value="BRCT domain"/>
    <property type="match status" value="4"/>
</dbReference>
<dbReference type="CDD" id="cd18433">
    <property type="entry name" value="BRCT_Rad4_rpt3"/>
    <property type="match status" value="1"/>
</dbReference>
<feature type="region of interest" description="Disordered" evidence="2">
    <location>
        <begin position="931"/>
        <end position="983"/>
    </location>
</feature>
<dbReference type="CDD" id="cd17731">
    <property type="entry name" value="BRCT_TopBP1_rpt2_like"/>
    <property type="match status" value="1"/>
</dbReference>
<protein>
    <submittedName>
        <fullName evidence="4">Brct domain containing protein</fullName>
    </submittedName>
</protein>
<dbReference type="OrthoDB" id="251770at2759"/>
<evidence type="ECO:0000313" key="5">
    <source>
        <dbReference type="Proteomes" id="UP000031575"/>
    </source>
</evidence>
<dbReference type="Pfam" id="PF12738">
    <property type="entry name" value="PTCB-BRCT"/>
    <property type="match status" value="3"/>
</dbReference>
<dbReference type="Proteomes" id="UP000031575">
    <property type="component" value="Unassembled WGS sequence"/>
</dbReference>
<evidence type="ECO:0000259" key="3">
    <source>
        <dbReference type="PROSITE" id="PS50172"/>
    </source>
</evidence>
<dbReference type="PANTHER" id="PTHR13561">
    <property type="entry name" value="DNA REPLICATION REGULATOR DPB11-RELATED"/>
    <property type="match status" value="1"/>
</dbReference>
<dbReference type="PROSITE" id="PS50172">
    <property type="entry name" value="BRCT"/>
    <property type="match status" value="3"/>
</dbReference>
<dbReference type="GeneID" id="63677831"/>